<dbReference type="Proteomes" id="UP001201812">
    <property type="component" value="Unassembled WGS sequence"/>
</dbReference>
<keyword evidence="3" id="KW-1185">Reference proteome</keyword>
<gene>
    <name evidence="2" type="ORF">DdX_09191</name>
</gene>
<reference evidence="2" key="1">
    <citation type="submission" date="2022-01" db="EMBL/GenBank/DDBJ databases">
        <title>Genome Sequence Resource for Two Populations of Ditylenchus destructor, the Migratory Endoparasitic Phytonematode.</title>
        <authorList>
            <person name="Zhang H."/>
            <person name="Lin R."/>
            <person name="Xie B."/>
        </authorList>
    </citation>
    <scope>NUCLEOTIDE SEQUENCE</scope>
    <source>
        <strain evidence="2">BazhouSP</strain>
    </source>
</reference>
<dbReference type="EMBL" id="JAKKPZ010000016">
    <property type="protein sequence ID" value="KAI1713119.1"/>
    <property type="molecule type" value="Genomic_DNA"/>
</dbReference>
<feature type="region of interest" description="Disordered" evidence="1">
    <location>
        <begin position="46"/>
        <end position="106"/>
    </location>
</feature>
<accession>A0AAD4R3C0</accession>
<organism evidence="2 3">
    <name type="scientific">Ditylenchus destructor</name>
    <dbReference type="NCBI Taxonomy" id="166010"/>
    <lineage>
        <taxon>Eukaryota</taxon>
        <taxon>Metazoa</taxon>
        <taxon>Ecdysozoa</taxon>
        <taxon>Nematoda</taxon>
        <taxon>Chromadorea</taxon>
        <taxon>Rhabditida</taxon>
        <taxon>Tylenchina</taxon>
        <taxon>Tylenchomorpha</taxon>
        <taxon>Sphaerularioidea</taxon>
        <taxon>Anguinidae</taxon>
        <taxon>Anguininae</taxon>
        <taxon>Ditylenchus</taxon>
    </lineage>
</organism>
<evidence type="ECO:0000313" key="3">
    <source>
        <dbReference type="Proteomes" id="UP001201812"/>
    </source>
</evidence>
<protein>
    <submittedName>
        <fullName evidence="2">Uncharacterized protein</fullName>
    </submittedName>
</protein>
<proteinExistence type="predicted"/>
<evidence type="ECO:0000256" key="1">
    <source>
        <dbReference type="SAM" id="MobiDB-lite"/>
    </source>
</evidence>
<feature type="compositionally biased region" description="Basic and acidic residues" evidence="1">
    <location>
        <begin position="97"/>
        <end position="106"/>
    </location>
</feature>
<evidence type="ECO:0000313" key="2">
    <source>
        <dbReference type="EMBL" id="KAI1713119.1"/>
    </source>
</evidence>
<sequence>MIAFYKSVKSALEQTISLVIFRESNHSRQANCNSYAYSLKHCQKMSDKPIPMPGGQDEQMPPAFENRPNNLDEIDEKDFRPDPARHRIGDGYPQVESTHRREDPYH</sequence>
<feature type="compositionally biased region" description="Basic and acidic residues" evidence="1">
    <location>
        <begin position="77"/>
        <end position="89"/>
    </location>
</feature>
<name>A0AAD4R3C0_9BILA</name>
<comment type="caution">
    <text evidence="2">The sequence shown here is derived from an EMBL/GenBank/DDBJ whole genome shotgun (WGS) entry which is preliminary data.</text>
</comment>
<dbReference type="AlphaFoldDB" id="A0AAD4R3C0"/>